<accession>A0ABU3QVN1</accession>
<proteinExistence type="predicted"/>
<organism evidence="1 2">
    <name type="scientific">Psychrosphaera aquimarina</name>
    <dbReference type="NCBI Taxonomy" id="2044854"/>
    <lineage>
        <taxon>Bacteria</taxon>
        <taxon>Pseudomonadati</taxon>
        <taxon>Pseudomonadota</taxon>
        <taxon>Gammaproteobacteria</taxon>
        <taxon>Alteromonadales</taxon>
        <taxon>Pseudoalteromonadaceae</taxon>
        <taxon>Psychrosphaera</taxon>
    </lineage>
</organism>
<keyword evidence="2" id="KW-1185">Reference proteome</keyword>
<dbReference type="Proteomes" id="UP001257914">
    <property type="component" value="Unassembled WGS sequence"/>
</dbReference>
<gene>
    <name evidence="1" type="ORF">RT723_00355</name>
</gene>
<evidence type="ECO:0000313" key="1">
    <source>
        <dbReference type="EMBL" id="MDU0111491.1"/>
    </source>
</evidence>
<dbReference type="RefSeq" id="WP_315945449.1">
    <property type="nucleotide sequence ID" value="NZ_JAWCUA010000001.1"/>
</dbReference>
<sequence length="150" mass="17280">MFLNGKLWLDGGKIRGINHQTAKQIHLKQTLVEQQKLTLHESLRNYKQPILQWETTKFRVRIDDLGETKFRYASWRLDKSISDKPDLVLLNGKRDFAGSGGNHYYSFINGKYTYRCDVIVLGTSKSPAGRLSVIKDQQILLTDDVVEVLK</sequence>
<name>A0ABU3QVN1_9GAMM</name>
<reference evidence="1 2" key="1">
    <citation type="submission" date="2023-10" db="EMBL/GenBank/DDBJ databases">
        <title>Psychrosphaera aquimaarina strain SW33 isolated from seawater.</title>
        <authorList>
            <person name="Bayburt H."/>
            <person name="Kim J.M."/>
            <person name="Choi B.J."/>
            <person name="Jeon C.O."/>
        </authorList>
    </citation>
    <scope>NUCLEOTIDE SEQUENCE [LARGE SCALE GENOMIC DNA]</scope>
    <source>
        <strain evidence="1 2">KCTC 52743</strain>
    </source>
</reference>
<dbReference type="EMBL" id="JAWCUA010000001">
    <property type="protein sequence ID" value="MDU0111491.1"/>
    <property type="molecule type" value="Genomic_DNA"/>
</dbReference>
<protein>
    <submittedName>
        <fullName evidence="1">Uncharacterized protein</fullName>
    </submittedName>
</protein>
<evidence type="ECO:0000313" key="2">
    <source>
        <dbReference type="Proteomes" id="UP001257914"/>
    </source>
</evidence>
<comment type="caution">
    <text evidence="1">The sequence shown here is derived from an EMBL/GenBank/DDBJ whole genome shotgun (WGS) entry which is preliminary data.</text>
</comment>